<comment type="similarity">
    <text evidence="1">Belongs to the ROK (NagC/XylR) family.</text>
</comment>
<dbReference type="Proteomes" id="UP000093740">
    <property type="component" value="Chromosome"/>
</dbReference>
<dbReference type="AlphaFoldDB" id="A0AAI8CMU3"/>
<dbReference type="PROSITE" id="PS01125">
    <property type="entry name" value="ROK"/>
    <property type="match status" value="1"/>
</dbReference>
<organism evidence="2 3">
    <name type="scientific">Fervidobacterium islandicum</name>
    <dbReference type="NCBI Taxonomy" id="2423"/>
    <lineage>
        <taxon>Bacteria</taxon>
        <taxon>Thermotogati</taxon>
        <taxon>Thermotogota</taxon>
        <taxon>Thermotogae</taxon>
        <taxon>Thermotogales</taxon>
        <taxon>Fervidobacteriaceae</taxon>
        <taxon>Fervidobacterium</taxon>
    </lineage>
</organism>
<dbReference type="Gene3D" id="3.30.420.40">
    <property type="match status" value="2"/>
</dbReference>
<evidence type="ECO:0000256" key="1">
    <source>
        <dbReference type="ARBA" id="ARBA00006479"/>
    </source>
</evidence>
<reference evidence="2 3" key="1">
    <citation type="journal article" date="2015" name="Stand. Genomic Sci.">
        <title>Genome sequence of a native-feather degrading extremely thermophilic Eubacterium, Fervidobacterium islandicum AW-1.</title>
        <authorList>
            <person name="Lee Y.J."/>
            <person name="Jeong H."/>
            <person name="Park G.S."/>
            <person name="Kwak Y."/>
            <person name="Lee S.J."/>
            <person name="Lee S.J."/>
            <person name="Park M.K."/>
            <person name="Kim J.Y."/>
            <person name="Kang H.K."/>
            <person name="Shin J.H."/>
            <person name="Lee D.W."/>
        </authorList>
    </citation>
    <scope>NUCLEOTIDE SEQUENCE [LARGE SCALE GENOMIC DNA]</scope>
    <source>
        <strain evidence="2 3">AW-1</strain>
    </source>
</reference>
<evidence type="ECO:0000313" key="3">
    <source>
        <dbReference type="Proteomes" id="UP000093740"/>
    </source>
</evidence>
<protein>
    <submittedName>
        <fullName evidence="2">ROK family transcriptional regulator</fullName>
    </submittedName>
</protein>
<dbReference type="KEGG" id="fia:NA23_09860"/>
<dbReference type="EMBL" id="CP014334">
    <property type="protein sequence ID" value="AMW33502.1"/>
    <property type="molecule type" value="Genomic_DNA"/>
</dbReference>
<dbReference type="RefSeq" id="WP_033191662.1">
    <property type="nucleotide sequence ID" value="NZ_CP014334.2"/>
</dbReference>
<dbReference type="PANTHER" id="PTHR18964">
    <property type="entry name" value="ROK (REPRESSOR, ORF, KINASE) FAMILY"/>
    <property type="match status" value="1"/>
</dbReference>
<gene>
    <name evidence="2" type="ORF">NA23_09860</name>
</gene>
<dbReference type="InterPro" id="IPR049874">
    <property type="entry name" value="ROK_cs"/>
</dbReference>
<dbReference type="CDD" id="cd23763">
    <property type="entry name" value="ASKHA_ATPase_ROK"/>
    <property type="match status" value="1"/>
</dbReference>
<dbReference type="Pfam" id="PF00480">
    <property type="entry name" value="ROK"/>
    <property type="match status" value="1"/>
</dbReference>
<dbReference type="InterPro" id="IPR036390">
    <property type="entry name" value="WH_DNA-bd_sf"/>
</dbReference>
<dbReference type="InterPro" id="IPR000600">
    <property type="entry name" value="ROK"/>
</dbReference>
<name>A0AAI8CMU3_FERIS</name>
<sequence length="368" mass="41246">MKENNYSLILRTIHHYGTIERVKLVELTALSPSTVTRCVNELINENYVVEIGTLKQGKEKKVGRRAISLKINPKSFRVLLVDVGAYVTNYAFGYADGTIEKLESSATPDDFYEIIAEAESLIHSYKGTKDVEVVAFSIPGMVDVENDTILFVPTHGWKNIKIEITGKVVYADNEANLAMIAEAFKREEVRKSKCSVFVTVREGFGTGLWINGEIFRGPSFTAGEFGHTTIDLEGAEHCKCGKDGCIDPYISVSKNFGEYSRNLQKFFTSEDWKNSPKVLKYIDLLSKALANVVNSLNPEYLIVGGELAGLSQEFYKFLEDKVKSYSLEHASKILKILPPTFSKDTYLYGALYAAIEDYYIPKVISKIK</sequence>
<dbReference type="InterPro" id="IPR043129">
    <property type="entry name" value="ATPase_NBD"/>
</dbReference>
<dbReference type="SUPFAM" id="SSF53067">
    <property type="entry name" value="Actin-like ATPase domain"/>
    <property type="match status" value="2"/>
</dbReference>
<dbReference type="SUPFAM" id="SSF46785">
    <property type="entry name" value="Winged helix' DNA-binding domain"/>
    <property type="match status" value="1"/>
</dbReference>
<dbReference type="PANTHER" id="PTHR18964:SF110">
    <property type="entry name" value="TRANSCRIPTIONAL REGULATOR, XYLR-RELATED"/>
    <property type="match status" value="1"/>
</dbReference>
<proteinExistence type="inferred from homology"/>
<keyword evidence="3" id="KW-1185">Reference proteome</keyword>
<dbReference type="InterPro" id="IPR036388">
    <property type="entry name" value="WH-like_DNA-bd_sf"/>
</dbReference>
<dbReference type="Gene3D" id="1.10.10.10">
    <property type="entry name" value="Winged helix-like DNA-binding domain superfamily/Winged helix DNA-binding domain"/>
    <property type="match status" value="1"/>
</dbReference>
<accession>A0AAI8CMU3</accession>
<evidence type="ECO:0000313" key="2">
    <source>
        <dbReference type="EMBL" id="AMW33502.1"/>
    </source>
</evidence>